<accession>A0A3Q3LXY1</accession>
<keyword evidence="13" id="KW-1185">Reference proteome</keyword>
<dbReference type="InterPro" id="IPR007110">
    <property type="entry name" value="Ig-like_dom"/>
</dbReference>
<reference evidence="12" key="1">
    <citation type="submission" date="2025-08" db="UniProtKB">
        <authorList>
            <consortium name="Ensembl"/>
        </authorList>
    </citation>
    <scope>IDENTIFICATION</scope>
</reference>
<dbReference type="GO" id="GO:0042130">
    <property type="term" value="P:negative regulation of T cell proliferation"/>
    <property type="evidence" value="ECO:0007669"/>
    <property type="project" value="TreeGrafter"/>
</dbReference>
<dbReference type="Pfam" id="PF07686">
    <property type="entry name" value="V-set"/>
    <property type="match status" value="1"/>
</dbReference>
<dbReference type="Proteomes" id="UP000261640">
    <property type="component" value="Unplaced"/>
</dbReference>
<evidence type="ECO:0000256" key="6">
    <source>
        <dbReference type="ARBA" id="ARBA00023136"/>
    </source>
</evidence>
<keyword evidence="9" id="KW-0325">Glycoprotein</keyword>
<dbReference type="PANTHER" id="PTHR25466:SF14">
    <property type="entry name" value="BUTYROPHILIN SUBFAMILY 2 MEMBER A2-LIKE-RELATED"/>
    <property type="match status" value="1"/>
</dbReference>
<evidence type="ECO:0000259" key="11">
    <source>
        <dbReference type="PROSITE" id="PS50835"/>
    </source>
</evidence>
<keyword evidence="3" id="KW-0812">Transmembrane</keyword>
<keyword evidence="10" id="KW-0393">Immunoglobulin domain</keyword>
<dbReference type="GO" id="GO:0042102">
    <property type="term" value="P:positive regulation of T cell proliferation"/>
    <property type="evidence" value="ECO:0007669"/>
    <property type="project" value="TreeGrafter"/>
</dbReference>
<evidence type="ECO:0000256" key="7">
    <source>
        <dbReference type="ARBA" id="ARBA00023157"/>
    </source>
</evidence>
<dbReference type="GO" id="GO:0009897">
    <property type="term" value="C:external side of plasma membrane"/>
    <property type="evidence" value="ECO:0007669"/>
    <property type="project" value="TreeGrafter"/>
</dbReference>
<evidence type="ECO:0000256" key="10">
    <source>
        <dbReference type="ARBA" id="ARBA00023319"/>
    </source>
</evidence>
<evidence type="ECO:0000256" key="3">
    <source>
        <dbReference type="ARBA" id="ARBA00022692"/>
    </source>
</evidence>
<dbReference type="SUPFAM" id="SSF48726">
    <property type="entry name" value="Immunoglobulin"/>
    <property type="match status" value="1"/>
</dbReference>
<dbReference type="GO" id="GO:0031295">
    <property type="term" value="P:T cell costimulation"/>
    <property type="evidence" value="ECO:0007669"/>
    <property type="project" value="TreeGrafter"/>
</dbReference>
<dbReference type="InterPro" id="IPR013783">
    <property type="entry name" value="Ig-like_fold"/>
</dbReference>
<evidence type="ECO:0000256" key="1">
    <source>
        <dbReference type="ARBA" id="ARBA00004251"/>
    </source>
</evidence>
<dbReference type="SMART" id="SM00409">
    <property type="entry name" value="IG"/>
    <property type="match status" value="1"/>
</dbReference>
<keyword evidence="2" id="KW-1003">Cell membrane</keyword>
<dbReference type="PROSITE" id="PS50835">
    <property type="entry name" value="IG_LIKE"/>
    <property type="match status" value="1"/>
</dbReference>
<feature type="domain" description="Ig-like" evidence="11">
    <location>
        <begin position="5"/>
        <end position="119"/>
    </location>
</feature>
<dbReference type="InterPro" id="IPR051713">
    <property type="entry name" value="T-cell_Activation_Regulation"/>
</dbReference>
<evidence type="ECO:0000256" key="2">
    <source>
        <dbReference type="ARBA" id="ARBA00022475"/>
    </source>
</evidence>
<keyword evidence="6" id="KW-0472">Membrane</keyword>
<keyword evidence="7" id="KW-1015">Disulfide bond</keyword>
<dbReference type="AlphaFoldDB" id="A0A3Q3LXY1"/>
<proteinExistence type="predicted"/>
<dbReference type="GO" id="GO:0006955">
    <property type="term" value="P:immune response"/>
    <property type="evidence" value="ECO:0007669"/>
    <property type="project" value="TreeGrafter"/>
</dbReference>
<evidence type="ECO:0000256" key="8">
    <source>
        <dbReference type="ARBA" id="ARBA00023170"/>
    </source>
</evidence>
<keyword evidence="4" id="KW-0732">Signal</keyword>
<dbReference type="SMART" id="SM00406">
    <property type="entry name" value="IGv"/>
    <property type="match status" value="1"/>
</dbReference>
<evidence type="ECO:0000256" key="9">
    <source>
        <dbReference type="ARBA" id="ARBA00023180"/>
    </source>
</evidence>
<evidence type="ECO:0000256" key="5">
    <source>
        <dbReference type="ARBA" id="ARBA00022989"/>
    </source>
</evidence>
<reference evidence="12" key="2">
    <citation type="submission" date="2025-09" db="UniProtKB">
        <authorList>
            <consortium name="Ensembl"/>
        </authorList>
    </citation>
    <scope>IDENTIFICATION</scope>
</reference>
<dbReference type="PANTHER" id="PTHR25466">
    <property type="entry name" value="T-LYMPHOCYTE ACTIVATION ANTIGEN"/>
    <property type="match status" value="1"/>
</dbReference>
<protein>
    <recommendedName>
        <fullName evidence="11">Ig-like domain-containing protein</fullName>
    </recommendedName>
</protein>
<dbReference type="GO" id="GO:0071222">
    <property type="term" value="P:cellular response to lipopolysaccharide"/>
    <property type="evidence" value="ECO:0007669"/>
    <property type="project" value="TreeGrafter"/>
</dbReference>
<dbReference type="InterPro" id="IPR036179">
    <property type="entry name" value="Ig-like_dom_sf"/>
</dbReference>
<evidence type="ECO:0000256" key="4">
    <source>
        <dbReference type="ARBA" id="ARBA00022729"/>
    </source>
</evidence>
<dbReference type="GO" id="GO:0007166">
    <property type="term" value="P:cell surface receptor signaling pathway"/>
    <property type="evidence" value="ECO:0007669"/>
    <property type="project" value="TreeGrafter"/>
</dbReference>
<dbReference type="Ensembl" id="ENSMAMT00000015555.2">
    <property type="protein sequence ID" value="ENSMAMP00000015136.2"/>
    <property type="gene ID" value="ENSMAMG00000024294.1"/>
</dbReference>
<evidence type="ECO:0000313" key="13">
    <source>
        <dbReference type="Proteomes" id="UP000261640"/>
    </source>
</evidence>
<name>A0A3Q3LXY1_9TELE</name>
<keyword evidence="5" id="KW-1133">Transmembrane helix</keyword>
<organism evidence="12 13">
    <name type="scientific">Mastacembelus armatus</name>
    <name type="common">zig-zag eel</name>
    <dbReference type="NCBI Taxonomy" id="205130"/>
    <lineage>
        <taxon>Eukaryota</taxon>
        <taxon>Metazoa</taxon>
        <taxon>Chordata</taxon>
        <taxon>Craniata</taxon>
        <taxon>Vertebrata</taxon>
        <taxon>Euteleostomi</taxon>
        <taxon>Actinopterygii</taxon>
        <taxon>Neopterygii</taxon>
        <taxon>Teleostei</taxon>
        <taxon>Neoteleostei</taxon>
        <taxon>Acanthomorphata</taxon>
        <taxon>Anabantaria</taxon>
        <taxon>Synbranchiformes</taxon>
        <taxon>Mastacembelidae</taxon>
        <taxon>Mastacembelus</taxon>
    </lineage>
</organism>
<dbReference type="GeneTree" id="ENSGT00940000177038"/>
<evidence type="ECO:0000313" key="12">
    <source>
        <dbReference type="Ensembl" id="ENSMAMP00000015136.2"/>
    </source>
</evidence>
<dbReference type="InterPro" id="IPR013106">
    <property type="entry name" value="Ig_V-set"/>
</dbReference>
<dbReference type="InterPro" id="IPR003599">
    <property type="entry name" value="Ig_sub"/>
</dbReference>
<sequence length="128" mass="14521">CRLFPVLQHVISQHAFGVEVYEGSILLPCLISSVPLRPTVVWSRYDLTPSTVHQRDLQGDDLKNQNQRYRDRTSMKTDALDTGDLSLTLRKPRLSDSGTYTCTITAFGNEKRLADVELQVKGQHQHLL</sequence>
<keyword evidence="8" id="KW-0675">Receptor</keyword>
<dbReference type="Gene3D" id="2.60.40.10">
    <property type="entry name" value="Immunoglobulins"/>
    <property type="match status" value="1"/>
</dbReference>
<comment type="subcellular location">
    <subcellularLocation>
        <location evidence="1">Cell membrane</location>
        <topology evidence="1">Single-pass type I membrane protein</topology>
    </subcellularLocation>
</comment>